<dbReference type="PANTHER" id="PTHR42852">
    <property type="entry name" value="THIOL:DISULFIDE INTERCHANGE PROTEIN DSBE"/>
    <property type="match status" value="1"/>
</dbReference>
<dbReference type="Proteomes" id="UP001231362">
    <property type="component" value="Unassembled WGS sequence"/>
</dbReference>
<feature type="chain" id="PRO_5045999071" evidence="2">
    <location>
        <begin position="23"/>
        <end position="183"/>
    </location>
</feature>
<dbReference type="InterPro" id="IPR000866">
    <property type="entry name" value="AhpC/TSA"/>
</dbReference>
<evidence type="ECO:0000313" key="4">
    <source>
        <dbReference type="EMBL" id="MDQ0154505.1"/>
    </source>
</evidence>
<dbReference type="InterPro" id="IPR036249">
    <property type="entry name" value="Thioredoxin-like_sf"/>
</dbReference>
<proteinExistence type="predicted"/>
<keyword evidence="1" id="KW-1015">Disulfide bond</keyword>
<dbReference type="PANTHER" id="PTHR42852:SF1">
    <property type="entry name" value="THIOREDOXIN-LIKE PROTEIN YNEN"/>
    <property type="match status" value="1"/>
</dbReference>
<reference evidence="4 5" key="1">
    <citation type="submission" date="2023-07" db="EMBL/GenBank/DDBJ databases">
        <title>Genomic Encyclopedia of Type Strains, Phase IV (KMG-IV): sequencing the most valuable type-strain genomes for metagenomic binning, comparative biology and taxonomic classification.</title>
        <authorList>
            <person name="Goeker M."/>
        </authorList>
    </citation>
    <scope>NUCLEOTIDE SEQUENCE [LARGE SCALE GENOMIC DNA]</scope>
    <source>
        <strain evidence="4 5">DSM 23948</strain>
    </source>
</reference>
<feature type="signal peptide" evidence="2">
    <location>
        <begin position="1"/>
        <end position="22"/>
    </location>
</feature>
<dbReference type="RefSeq" id="WP_307149115.1">
    <property type="nucleotide sequence ID" value="NZ_JAUSTU010000003.1"/>
</dbReference>
<gene>
    <name evidence="4" type="ORF">J2S07_000809</name>
</gene>
<dbReference type="Gene3D" id="3.40.30.10">
    <property type="entry name" value="Glutaredoxin"/>
    <property type="match status" value="1"/>
</dbReference>
<dbReference type="Pfam" id="PF00578">
    <property type="entry name" value="AhpC-TSA"/>
    <property type="match status" value="1"/>
</dbReference>
<evidence type="ECO:0000313" key="5">
    <source>
        <dbReference type="Proteomes" id="UP001231362"/>
    </source>
</evidence>
<sequence>MVKKILGTVLILALLSVAVVQAIEKDRSEDKIITQPATKNISVEKMSGIKVGLKAPDFELETLEGKKVKLSDFEGKKVMLNFWATWCPPCKAEMPHMQKFYEEAGDKIQILAVNIDPKNNVAGFAEEMNLHFPILLDKDDKVMKMYQILSIPTTYFIDKDGIIQNKFIGAMSLDKMREFFENQ</sequence>
<name>A0ABT9V0N3_9BACL</name>
<organism evidence="4 5">
    <name type="scientific">Anoxybacillus andreesenii</name>
    <dbReference type="NCBI Taxonomy" id="1325932"/>
    <lineage>
        <taxon>Bacteria</taxon>
        <taxon>Bacillati</taxon>
        <taxon>Bacillota</taxon>
        <taxon>Bacilli</taxon>
        <taxon>Bacillales</taxon>
        <taxon>Anoxybacillaceae</taxon>
        <taxon>Anoxybacillus</taxon>
    </lineage>
</organism>
<evidence type="ECO:0000256" key="2">
    <source>
        <dbReference type="SAM" id="SignalP"/>
    </source>
</evidence>
<accession>A0ABT9V0N3</accession>
<dbReference type="SUPFAM" id="SSF52833">
    <property type="entry name" value="Thioredoxin-like"/>
    <property type="match status" value="1"/>
</dbReference>
<feature type="domain" description="Thioredoxin" evidence="3">
    <location>
        <begin position="49"/>
        <end position="183"/>
    </location>
</feature>
<keyword evidence="5" id="KW-1185">Reference proteome</keyword>
<dbReference type="CDD" id="cd02966">
    <property type="entry name" value="TlpA_like_family"/>
    <property type="match status" value="1"/>
</dbReference>
<dbReference type="EMBL" id="JAUSTU010000003">
    <property type="protein sequence ID" value="MDQ0154505.1"/>
    <property type="molecule type" value="Genomic_DNA"/>
</dbReference>
<dbReference type="PROSITE" id="PS51352">
    <property type="entry name" value="THIOREDOXIN_2"/>
    <property type="match status" value="1"/>
</dbReference>
<dbReference type="PROSITE" id="PS00194">
    <property type="entry name" value="THIOREDOXIN_1"/>
    <property type="match status" value="1"/>
</dbReference>
<dbReference type="InterPro" id="IPR050553">
    <property type="entry name" value="Thioredoxin_ResA/DsbE_sf"/>
</dbReference>
<dbReference type="InterPro" id="IPR017937">
    <property type="entry name" value="Thioredoxin_CS"/>
</dbReference>
<comment type="caution">
    <text evidence="4">The sequence shown here is derived from an EMBL/GenBank/DDBJ whole genome shotgun (WGS) entry which is preliminary data.</text>
</comment>
<evidence type="ECO:0000259" key="3">
    <source>
        <dbReference type="PROSITE" id="PS51352"/>
    </source>
</evidence>
<evidence type="ECO:0000256" key="1">
    <source>
        <dbReference type="ARBA" id="ARBA00023157"/>
    </source>
</evidence>
<dbReference type="InterPro" id="IPR013766">
    <property type="entry name" value="Thioredoxin_domain"/>
</dbReference>
<keyword evidence="2" id="KW-0732">Signal</keyword>
<protein>
    <submittedName>
        <fullName evidence="4">Peroxiredoxin</fullName>
    </submittedName>
</protein>